<proteinExistence type="predicted"/>
<evidence type="ECO:0000313" key="3">
    <source>
        <dbReference type="EMBL" id="KWV46210.1"/>
    </source>
</evidence>
<comment type="caution">
    <text evidence="3">The sequence shown here is derived from an EMBL/GenBank/DDBJ whole genome shotgun (WGS) entry which is preliminary data.</text>
</comment>
<dbReference type="GO" id="GO:0030288">
    <property type="term" value="C:outer membrane-bounded periplasmic space"/>
    <property type="evidence" value="ECO:0007669"/>
    <property type="project" value="TreeGrafter"/>
</dbReference>
<name>A0A109JC51_9BRAD</name>
<dbReference type="PANTHER" id="PTHR30006">
    <property type="entry name" value="THIAMINE-BINDING PERIPLASMIC PROTEIN-RELATED"/>
    <property type="match status" value="1"/>
</dbReference>
<evidence type="ECO:0000256" key="2">
    <source>
        <dbReference type="ARBA" id="ARBA00022764"/>
    </source>
</evidence>
<dbReference type="InterPro" id="IPR006059">
    <property type="entry name" value="SBP"/>
</dbReference>
<dbReference type="AlphaFoldDB" id="A0A109JC51"/>
<organism evidence="3 4">
    <name type="scientific">Bradyrhizobium macuxiense</name>
    <dbReference type="NCBI Taxonomy" id="1755647"/>
    <lineage>
        <taxon>Bacteria</taxon>
        <taxon>Pseudomonadati</taxon>
        <taxon>Pseudomonadota</taxon>
        <taxon>Alphaproteobacteria</taxon>
        <taxon>Hyphomicrobiales</taxon>
        <taxon>Nitrobacteraceae</taxon>
        <taxon>Bradyrhizobium</taxon>
    </lineage>
</organism>
<accession>A0A109JC51</accession>
<dbReference type="EMBL" id="LNCU01000118">
    <property type="protein sequence ID" value="KWV46210.1"/>
    <property type="molecule type" value="Genomic_DNA"/>
</dbReference>
<reference evidence="3 4" key="1">
    <citation type="submission" date="2015-11" db="EMBL/GenBank/DDBJ databases">
        <title>Draft Genome Sequence of the Strain BR 10303 (Bradyrhizobium sp.) isolated from nodules of Centrolobium paraense.</title>
        <authorList>
            <person name="Zelli J.E."/>
            <person name="Simoes-Araujo J.L."/>
            <person name="Barauna A.C."/>
            <person name="Silva K."/>
        </authorList>
    </citation>
    <scope>NUCLEOTIDE SEQUENCE [LARGE SCALE GENOMIC DNA]</scope>
    <source>
        <strain evidence="3 4">BR 10303</strain>
    </source>
</reference>
<keyword evidence="4" id="KW-1185">Reference proteome</keyword>
<dbReference type="Pfam" id="PF13416">
    <property type="entry name" value="SBP_bac_8"/>
    <property type="match status" value="1"/>
</dbReference>
<evidence type="ECO:0000313" key="4">
    <source>
        <dbReference type="Proteomes" id="UP000057737"/>
    </source>
</evidence>
<keyword evidence="1" id="KW-0732">Signal</keyword>
<dbReference type="PANTHER" id="PTHR30006:SF25">
    <property type="entry name" value="PHOSPHOGLYCERATE TRANSPORT REGULATORY PROTEIN PGTC"/>
    <property type="match status" value="1"/>
</dbReference>
<sequence length="372" mass="41591">MSGIDRRSLMLSVVGAAIGIPSDRAQAAPTGYPDNYRQIIADAEREGSLLIYSIMSPENWRPVIEGFNKLYPKIKIETLDLPASRESFERYLAERSTNSRTCDLIATADPGGWIDFQKRGEILEYVSPESKAWPDWSKPFPGVYTVSSDPMALIWNNSLVPEAKRPKTLADFVALATANERAWRNRITSYGVHQTTFGYGINYAFVKKHGEKAWDWFAQLAKLTPRFERSGGPMTEKVTSGEYTMGWFVSAITFWPRLNDPARARILGWSFIEDGQPVVLRGVAIPKGSRNINAAKLMIDYIISEDGQRAFGRGGLTPARPGIKPGDGIRHTYSSIAEAVGEQNICYIGYDPDAVRDYDAFVARWKKTFNVA</sequence>
<gene>
    <name evidence="3" type="ORF">AS156_21835</name>
</gene>
<evidence type="ECO:0000256" key="1">
    <source>
        <dbReference type="ARBA" id="ARBA00022729"/>
    </source>
</evidence>
<dbReference type="Proteomes" id="UP000057737">
    <property type="component" value="Unassembled WGS sequence"/>
</dbReference>
<dbReference type="Gene3D" id="3.40.190.10">
    <property type="entry name" value="Periplasmic binding protein-like II"/>
    <property type="match status" value="2"/>
</dbReference>
<dbReference type="SUPFAM" id="SSF53850">
    <property type="entry name" value="Periplasmic binding protein-like II"/>
    <property type="match status" value="1"/>
</dbReference>
<protein>
    <submittedName>
        <fullName evidence="3">ABC transporter substrate-binding protein</fullName>
    </submittedName>
</protein>
<keyword evidence="2" id="KW-0574">Periplasm</keyword>